<dbReference type="Pfam" id="PF04142">
    <property type="entry name" value="Nuc_sug_transp"/>
    <property type="match status" value="1"/>
</dbReference>
<dbReference type="EMBL" id="HBGN01005556">
    <property type="protein sequence ID" value="CAD9317193.1"/>
    <property type="molecule type" value="Transcribed_RNA"/>
</dbReference>
<feature type="region of interest" description="Disordered" evidence="5">
    <location>
        <begin position="571"/>
        <end position="590"/>
    </location>
</feature>
<evidence type="ECO:0000313" key="8">
    <source>
        <dbReference type="EMBL" id="CAD9317193.1"/>
    </source>
</evidence>
<feature type="compositionally biased region" description="Low complexity" evidence="5">
    <location>
        <begin position="166"/>
        <end position="219"/>
    </location>
</feature>
<feature type="transmembrane region" description="Helical" evidence="6">
    <location>
        <begin position="417"/>
        <end position="437"/>
    </location>
</feature>
<name>A0A7S1YRA0_9STRA</name>
<dbReference type="SUPFAM" id="SSF103481">
    <property type="entry name" value="Multidrug resistance efflux transporter EmrE"/>
    <property type="match status" value="1"/>
</dbReference>
<feature type="chain" id="PRO_5030717477" description="Sugar phosphate transporter domain-containing protein" evidence="7">
    <location>
        <begin position="33"/>
        <end position="590"/>
    </location>
</feature>
<dbReference type="GO" id="GO:0015165">
    <property type="term" value="F:pyrimidine nucleotide-sugar transmembrane transporter activity"/>
    <property type="evidence" value="ECO:0007669"/>
    <property type="project" value="InterPro"/>
</dbReference>
<dbReference type="InterPro" id="IPR037185">
    <property type="entry name" value="EmrE-like"/>
</dbReference>
<keyword evidence="2 6" id="KW-0812">Transmembrane</keyword>
<feature type="transmembrane region" description="Helical" evidence="6">
    <location>
        <begin position="326"/>
        <end position="347"/>
    </location>
</feature>
<keyword evidence="4 6" id="KW-0472">Membrane</keyword>
<evidence type="ECO:0008006" key="9">
    <source>
        <dbReference type="Google" id="ProtNLM"/>
    </source>
</evidence>
<feature type="region of interest" description="Disordered" evidence="5">
    <location>
        <begin position="67"/>
        <end position="86"/>
    </location>
</feature>
<feature type="transmembrane region" description="Helical" evidence="6">
    <location>
        <begin position="457"/>
        <end position="478"/>
    </location>
</feature>
<evidence type="ECO:0000256" key="1">
    <source>
        <dbReference type="ARBA" id="ARBA00004141"/>
    </source>
</evidence>
<feature type="compositionally biased region" description="Acidic residues" evidence="5">
    <location>
        <begin position="123"/>
        <end position="135"/>
    </location>
</feature>
<evidence type="ECO:0000256" key="3">
    <source>
        <dbReference type="ARBA" id="ARBA00022989"/>
    </source>
</evidence>
<comment type="subcellular location">
    <subcellularLocation>
        <location evidence="1">Membrane</location>
        <topology evidence="1">Multi-pass membrane protein</topology>
    </subcellularLocation>
</comment>
<feature type="transmembrane region" description="Helical" evidence="6">
    <location>
        <begin position="498"/>
        <end position="516"/>
    </location>
</feature>
<organism evidence="8">
    <name type="scientific">Ditylum brightwellii</name>
    <dbReference type="NCBI Taxonomy" id="49249"/>
    <lineage>
        <taxon>Eukaryota</taxon>
        <taxon>Sar</taxon>
        <taxon>Stramenopiles</taxon>
        <taxon>Ochrophyta</taxon>
        <taxon>Bacillariophyta</taxon>
        <taxon>Mediophyceae</taxon>
        <taxon>Lithodesmiophycidae</taxon>
        <taxon>Lithodesmiales</taxon>
        <taxon>Lithodesmiaceae</taxon>
        <taxon>Ditylum</taxon>
    </lineage>
</organism>
<keyword evidence="3 6" id="KW-1133">Transmembrane helix</keyword>
<dbReference type="GO" id="GO:0000139">
    <property type="term" value="C:Golgi membrane"/>
    <property type="evidence" value="ECO:0007669"/>
    <property type="project" value="InterPro"/>
</dbReference>
<evidence type="ECO:0000256" key="4">
    <source>
        <dbReference type="ARBA" id="ARBA00023136"/>
    </source>
</evidence>
<proteinExistence type="predicted"/>
<accession>A0A7S1YRA0</accession>
<evidence type="ECO:0000256" key="6">
    <source>
        <dbReference type="SAM" id="Phobius"/>
    </source>
</evidence>
<gene>
    <name evidence="8" type="ORF">DBRI1063_LOCUS3601</name>
</gene>
<feature type="transmembrane region" description="Helical" evidence="6">
    <location>
        <begin position="359"/>
        <end position="379"/>
    </location>
</feature>
<feature type="transmembrane region" description="Helical" evidence="6">
    <location>
        <begin position="295"/>
        <end position="320"/>
    </location>
</feature>
<keyword evidence="7" id="KW-0732">Signal</keyword>
<sequence>MPKINKSCSPKNMAIIGVLVILALAATTTTEATPHSNNAVPSSESSAMRIKGGSFVFPPEAAFPSNPTAEAFKSNSSKKSTRGGTLSSKIISTMRQPAERALRPLIVSSVAGAAATGGWYRDDDADDVDAQDNCDQDGGGTNVASSSPESYNLGGVTNYQTSPTITGSSLPATTITTTATSTVSPPTPQSSLSIINTSSPSTTSQSSTATTPATNSPSSQKSLSPEAILYMSLLALQFGIQPLLVRRFTPSNICRSTVVMTQEVVKFAIGFFVYFHVGGSEQAVKRKRELAGWNVKTWLALAGLPAALYTIQNLASLLAYQNLEALTFNVLNQTKILSAALCCFLVMGKRQSKMQLVSLLLLLSSALIIEKIVTVDMFAKALFLVGGRSAAVGGSSLIQSAKGALVSLRNLNLSRHVTHGVIPVLLASFISGLAGALTQKNLQGASKSGKKTEPRNAYLFSMEMNVASVILLFGSMLFSADGKKILSQGFFHNWTPQTLIPVLTNSIGGIMVGLVTKHAGSVRKGFALIFGLLLSGIIQAGSSGVSKEHIVGGVVAAVSLWMHTINPYKPMQQQQQKQQPHSRRLAMGIA</sequence>
<protein>
    <recommendedName>
        <fullName evidence="9">Sugar phosphate transporter domain-containing protein</fullName>
    </recommendedName>
</protein>
<dbReference type="InterPro" id="IPR007271">
    <property type="entry name" value="Nuc_sug_transpt"/>
</dbReference>
<evidence type="ECO:0000256" key="5">
    <source>
        <dbReference type="SAM" id="MobiDB-lite"/>
    </source>
</evidence>
<feature type="signal peptide" evidence="7">
    <location>
        <begin position="1"/>
        <end position="32"/>
    </location>
</feature>
<dbReference type="PANTHER" id="PTHR10231">
    <property type="entry name" value="NUCLEOTIDE-SUGAR TRANSMEMBRANE TRANSPORTER"/>
    <property type="match status" value="1"/>
</dbReference>
<feature type="region of interest" description="Disordered" evidence="5">
    <location>
        <begin position="118"/>
        <end position="220"/>
    </location>
</feature>
<evidence type="ECO:0000256" key="2">
    <source>
        <dbReference type="ARBA" id="ARBA00022692"/>
    </source>
</evidence>
<dbReference type="AlphaFoldDB" id="A0A7S1YRA0"/>
<evidence type="ECO:0000256" key="7">
    <source>
        <dbReference type="SAM" id="SignalP"/>
    </source>
</evidence>
<feature type="compositionally biased region" description="Polar residues" evidence="5">
    <location>
        <begin position="142"/>
        <end position="165"/>
    </location>
</feature>
<reference evidence="8" key="1">
    <citation type="submission" date="2021-01" db="EMBL/GenBank/DDBJ databases">
        <authorList>
            <person name="Corre E."/>
            <person name="Pelletier E."/>
            <person name="Niang G."/>
            <person name="Scheremetjew M."/>
            <person name="Finn R."/>
            <person name="Kale V."/>
            <person name="Holt S."/>
            <person name="Cochrane G."/>
            <person name="Meng A."/>
            <person name="Brown T."/>
            <person name="Cohen L."/>
        </authorList>
    </citation>
    <scope>NUCLEOTIDE SEQUENCE</scope>
    <source>
        <strain evidence="8">Pop2</strain>
    </source>
</reference>